<dbReference type="InterPro" id="IPR010401">
    <property type="entry name" value="AGL/Gdb1"/>
</dbReference>
<dbReference type="AlphaFoldDB" id="A0A1D3D4N0"/>
<dbReference type="Proteomes" id="UP000095192">
    <property type="component" value="Unassembled WGS sequence"/>
</dbReference>
<feature type="region of interest" description="Disordered" evidence="1">
    <location>
        <begin position="117"/>
        <end position="140"/>
    </location>
</feature>
<evidence type="ECO:0000256" key="1">
    <source>
        <dbReference type="SAM" id="MobiDB-lite"/>
    </source>
</evidence>
<reference evidence="3 4" key="1">
    <citation type="journal article" date="2016" name="BMC Genomics">
        <title>Comparative genomics reveals Cyclospora cayetanensis possesses coccidia-like metabolism and invasion components but unique surface antigens.</title>
        <authorList>
            <person name="Liu S."/>
            <person name="Wang L."/>
            <person name="Zheng H."/>
            <person name="Xu Z."/>
            <person name="Roellig D.M."/>
            <person name="Li N."/>
            <person name="Frace M.A."/>
            <person name="Tang K."/>
            <person name="Arrowood M.J."/>
            <person name="Moss D.M."/>
            <person name="Zhang L."/>
            <person name="Feng Y."/>
            <person name="Xiao L."/>
        </authorList>
    </citation>
    <scope>NUCLEOTIDE SEQUENCE [LARGE SCALE GENOMIC DNA]</scope>
    <source>
        <strain evidence="3 4">CHN_HEN01</strain>
    </source>
</reference>
<evidence type="ECO:0000313" key="3">
    <source>
        <dbReference type="EMBL" id="OEH78398.1"/>
    </source>
</evidence>
<dbReference type="InterPro" id="IPR032792">
    <property type="entry name" value="AGL_glucanoTrfase"/>
</dbReference>
<feature type="compositionally biased region" description="Low complexity" evidence="1">
    <location>
        <begin position="123"/>
        <end position="140"/>
    </location>
</feature>
<organism evidence="3 4">
    <name type="scientific">Cyclospora cayetanensis</name>
    <dbReference type="NCBI Taxonomy" id="88456"/>
    <lineage>
        <taxon>Eukaryota</taxon>
        <taxon>Sar</taxon>
        <taxon>Alveolata</taxon>
        <taxon>Apicomplexa</taxon>
        <taxon>Conoidasida</taxon>
        <taxon>Coccidia</taxon>
        <taxon>Eucoccidiorida</taxon>
        <taxon>Eimeriorina</taxon>
        <taxon>Eimeriidae</taxon>
        <taxon>Cyclospora</taxon>
    </lineage>
</organism>
<protein>
    <submittedName>
        <fullName evidence="3">Glycogen debranching</fullName>
    </submittedName>
</protein>
<evidence type="ECO:0000259" key="2">
    <source>
        <dbReference type="Pfam" id="PF14701"/>
    </source>
</evidence>
<dbReference type="PANTHER" id="PTHR10569:SF2">
    <property type="entry name" value="GLYCOGEN DEBRANCHING ENZYME"/>
    <property type="match status" value="1"/>
</dbReference>
<dbReference type="VEuPathDB" id="ToxoDB:LOC34623325"/>
<dbReference type="EMBL" id="JROU02000752">
    <property type="protein sequence ID" value="OEH78398.1"/>
    <property type="molecule type" value="Genomic_DNA"/>
</dbReference>
<gene>
    <name evidence="3" type="ORF">cyc_07338</name>
</gene>
<proteinExistence type="predicted"/>
<dbReference type="GO" id="GO:0004135">
    <property type="term" value="F:amylo-alpha-1,6-glucosidase activity"/>
    <property type="evidence" value="ECO:0007669"/>
    <property type="project" value="InterPro"/>
</dbReference>
<accession>A0A1D3D4N0</accession>
<evidence type="ECO:0000313" key="4">
    <source>
        <dbReference type="Proteomes" id="UP000095192"/>
    </source>
</evidence>
<name>A0A1D3D4N0_9EIME</name>
<dbReference type="GO" id="GO:0005980">
    <property type="term" value="P:glycogen catabolic process"/>
    <property type="evidence" value="ECO:0007669"/>
    <property type="project" value="InterPro"/>
</dbReference>
<dbReference type="Pfam" id="PF14701">
    <property type="entry name" value="hDGE_amylase"/>
    <property type="match status" value="1"/>
</dbReference>
<dbReference type="SUPFAM" id="SSF51445">
    <property type="entry name" value="(Trans)glycosidases"/>
    <property type="match status" value="1"/>
</dbReference>
<dbReference type="InterPro" id="IPR017853">
    <property type="entry name" value="GH"/>
</dbReference>
<dbReference type="PANTHER" id="PTHR10569">
    <property type="entry name" value="GLYCOGEN DEBRANCHING ENZYME"/>
    <property type="match status" value="1"/>
</dbReference>
<keyword evidence="4" id="KW-1185">Reference proteome</keyword>
<feature type="domain" description="Glycogen debranching enzyme glucanotransferase" evidence="2">
    <location>
        <begin position="168"/>
        <end position="411"/>
    </location>
</feature>
<comment type="caution">
    <text evidence="3">The sequence shown here is derived from an EMBL/GenBank/DDBJ whole genome shotgun (WGS) entry which is preliminary data.</text>
</comment>
<dbReference type="InParanoid" id="A0A1D3D4N0"/>
<dbReference type="VEuPathDB" id="ToxoDB:cyc_07338"/>
<sequence length="430" mass="47328">MTAALPPDPSSGIRTPCREPEVRGMYYGEFDGEGSLKKPQGSGNFRVKKGDTILLRAYEGTQKLPVAGCTATDPLGKELVLDSSRDTLGNFTFVLQAEIPGPYRLWLTFDASCESGVPSTATSSPSGRQAQSSPSSQSWLQQEHLQQPLRGPYNIIIVEPIITLKGKPIHAEALSVQTVLSRSLGGIKRWWRMFQHTKDMGYNMVHFTPLQTTGESGSCYSLAKQLEIDAFFFREEEDASEAASQGVSSKGTAKVSAASKGTALPKDEAEGLQTLALAVTMLEKELGILSATDLVLNHTANNSEWLVDHPEAGYNLENSPHLHAAFELDCALQSFSASLARGELRSQFGCSGIIDTEEDLRRVLHALNEKVIKPFHFESWFTMDVLPLLDRWRQDLCSAVSSTAKQPHDFTTPEERKERVFQMVQSFQSA</sequence>
<dbReference type="GO" id="GO:0004134">
    <property type="term" value="F:4-alpha-glucanotransferase activity"/>
    <property type="evidence" value="ECO:0007669"/>
    <property type="project" value="InterPro"/>
</dbReference>